<reference evidence="3 4" key="1">
    <citation type="journal article" date="2018" name="Mycol. Prog.">
        <title>Coniella lustricola, a new species from submerged detritus.</title>
        <authorList>
            <person name="Raudabaugh D.B."/>
            <person name="Iturriaga T."/>
            <person name="Carver A."/>
            <person name="Mondo S."/>
            <person name="Pangilinan J."/>
            <person name="Lipzen A."/>
            <person name="He G."/>
            <person name="Amirebrahimi M."/>
            <person name="Grigoriev I.V."/>
            <person name="Miller A.N."/>
        </authorList>
    </citation>
    <scope>NUCLEOTIDE SEQUENCE [LARGE SCALE GENOMIC DNA]</scope>
    <source>
        <strain evidence="3 4">B22-T-1</strain>
    </source>
</reference>
<dbReference type="AlphaFoldDB" id="A0A2T2ZS17"/>
<gene>
    <name evidence="3" type="ORF">BD289DRAFT_457399</name>
</gene>
<accession>A0A2T2ZS17</accession>
<protein>
    <submittedName>
        <fullName evidence="3">Uncharacterized protein</fullName>
    </submittedName>
</protein>
<organism evidence="3 4">
    <name type="scientific">Coniella lustricola</name>
    <dbReference type="NCBI Taxonomy" id="2025994"/>
    <lineage>
        <taxon>Eukaryota</taxon>
        <taxon>Fungi</taxon>
        <taxon>Dikarya</taxon>
        <taxon>Ascomycota</taxon>
        <taxon>Pezizomycotina</taxon>
        <taxon>Sordariomycetes</taxon>
        <taxon>Sordariomycetidae</taxon>
        <taxon>Diaporthales</taxon>
        <taxon>Schizoparmaceae</taxon>
        <taxon>Coniella</taxon>
    </lineage>
</organism>
<feature type="region of interest" description="Disordered" evidence="1">
    <location>
        <begin position="438"/>
        <end position="491"/>
    </location>
</feature>
<feature type="compositionally biased region" description="Low complexity" evidence="1">
    <location>
        <begin position="479"/>
        <end position="491"/>
    </location>
</feature>
<feature type="compositionally biased region" description="Polar residues" evidence="1">
    <location>
        <begin position="378"/>
        <end position="390"/>
    </location>
</feature>
<keyword evidence="2" id="KW-1133">Transmembrane helix</keyword>
<feature type="region of interest" description="Disordered" evidence="1">
    <location>
        <begin position="323"/>
        <end position="421"/>
    </location>
</feature>
<dbReference type="EMBL" id="KZ678869">
    <property type="protein sequence ID" value="PSR74409.1"/>
    <property type="molecule type" value="Genomic_DNA"/>
</dbReference>
<evidence type="ECO:0000313" key="3">
    <source>
        <dbReference type="EMBL" id="PSR74409.1"/>
    </source>
</evidence>
<feature type="region of interest" description="Disordered" evidence="1">
    <location>
        <begin position="552"/>
        <end position="573"/>
    </location>
</feature>
<name>A0A2T2ZS17_9PEZI</name>
<dbReference type="Proteomes" id="UP000241462">
    <property type="component" value="Unassembled WGS sequence"/>
</dbReference>
<feature type="compositionally biased region" description="Low complexity" evidence="1">
    <location>
        <begin position="357"/>
        <end position="372"/>
    </location>
</feature>
<sequence length="702" mass="75697">MAAQRPSHRQPHSHSQSSASTTATPPEPISGTALFETETRRRDALWDQGRGNFSTGCRELDTSVLGGSGGFERGCVVGVSAEEGSAAGAGAGAGDGQGGNGVQGSGNGKGNGKGDEAGDAALCLGLQTLARGLLRDFARAHRDDANDGANAQPHPSGETGDDKTTPKNQSKKFHAMIITTGSVAAIVSTLRAILTAQLADLRRCDGAQEGHGARHGARRDERQQQQHQRLLLQDCLERVAISRVFDVPGLWEVLGELDRLPPSQELGEDVVASARRRSLVDVQGGSEDVLDGGDTGMAGQEDHGDARDQGDAMEIERTFCPARNEQAGNDAPERQSGQAEQGIHNRPADVSDDEEASSPLSSPPSGLSDTPPWHVTEMVQQATSPHQQRTPPGLRDEIQDSEDEELSSPPESLGSAPRLQVFEPTGEAMAIEGLERHDDLRSSQPENESDPDIATNTLNDAEVRPDTTAASHTSPEAHTATTSLNSNTSETEATVPDMILITHMSTLISSLFHQREKATAHHMLHLLSTHLRYISRSPDHGYPLIMVLNSTTSTTSNQESQPGATPRPNRPLDPTLRSIFNPAPLQASRLGAIYEYNTPCSRRNKPSFGLVFSQMLDVHLLCTRIPKTQADAEALFAAASTGARKRVRYAWVVEVLLDEMGIWEGRDKVVDGRPRRSREQRWGAVEFRREGPELRVVNAFDK</sequence>
<feature type="region of interest" description="Disordered" evidence="1">
    <location>
        <begin position="144"/>
        <end position="168"/>
    </location>
</feature>
<feature type="region of interest" description="Disordered" evidence="1">
    <location>
        <begin position="86"/>
        <end position="113"/>
    </location>
</feature>
<dbReference type="OrthoDB" id="336321at2759"/>
<feature type="compositionally biased region" description="Gly residues" evidence="1">
    <location>
        <begin position="87"/>
        <end position="111"/>
    </location>
</feature>
<feature type="compositionally biased region" description="Low complexity" evidence="1">
    <location>
        <begin position="13"/>
        <end position="24"/>
    </location>
</feature>
<keyword evidence="4" id="KW-1185">Reference proteome</keyword>
<evidence type="ECO:0000313" key="4">
    <source>
        <dbReference type="Proteomes" id="UP000241462"/>
    </source>
</evidence>
<evidence type="ECO:0000256" key="1">
    <source>
        <dbReference type="SAM" id="MobiDB-lite"/>
    </source>
</evidence>
<keyword evidence="2" id="KW-0472">Membrane</keyword>
<proteinExistence type="predicted"/>
<feature type="compositionally biased region" description="Basic residues" evidence="1">
    <location>
        <begin position="1"/>
        <end position="12"/>
    </location>
</feature>
<dbReference type="InParanoid" id="A0A2T2ZS17"/>
<evidence type="ECO:0000256" key="2">
    <source>
        <dbReference type="SAM" id="Phobius"/>
    </source>
</evidence>
<feature type="region of interest" description="Disordered" evidence="1">
    <location>
        <begin position="282"/>
        <end position="308"/>
    </location>
</feature>
<feature type="transmembrane region" description="Helical" evidence="2">
    <location>
        <begin position="173"/>
        <end position="194"/>
    </location>
</feature>
<dbReference type="STRING" id="2025994.A0A2T2ZS17"/>
<feature type="region of interest" description="Disordered" evidence="1">
    <location>
        <begin position="1"/>
        <end position="58"/>
    </location>
</feature>
<keyword evidence="2" id="KW-0812">Transmembrane</keyword>